<dbReference type="CDD" id="cd00402">
    <property type="entry name" value="Riboflavin_synthase_like"/>
    <property type="match status" value="1"/>
</dbReference>
<evidence type="ECO:0000256" key="1">
    <source>
        <dbReference type="ARBA" id="ARBA00000968"/>
    </source>
</evidence>
<sequence length="217" mass="23731">MVFTGLVKEIGKVVSVRSNAEGKLIEVSSKELLPEIAIDDSVSINGACQTAVKLTDSTFVVQTVHTSLEKTTLGSLRTGDEVNLELALRASDRLGGHIVQGHVNDVGQIIQIQSRGNNYLVTIKVSPKQMKYIVKEGSITIDGISLTVAEVFKADCSFQLSIIPHTWQNTVLRNRRVQSLVNIEVDILGKYIENLLFNGARRSNGASTHNLESFLND</sequence>
<dbReference type="EMBL" id="QDKL01000001">
    <property type="protein sequence ID" value="RZF23089.1"/>
    <property type="molecule type" value="Genomic_DNA"/>
</dbReference>
<evidence type="ECO:0000256" key="9">
    <source>
        <dbReference type="NCBIfam" id="TIGR00187"/>
    </source>
</evidence>
<protein>
    <recommendedName>
        <fullName evidence="5 9">Riboflavin synthase</fullName>
        <ecNumber evidence="4 9">2.5.1.9</ecNumber>
    </recommendedName>
</protein>
<evidence type="ECO:0000256" key="3">
    <source>
        <dbReference type="ARBA" id="ARBA00004887"/>
    </source>
</evidence>
<keyword evidence="8" id="KW-0677">Repeat</keyword>
<dbReference type="PANTHER" id="PTHR21098:SF12">
    <property type="entry name" value="RIBOFLAVIN SYNTHASE"/>
    <property type="match status" value="1"/>
</dbReference>
<dbReference type="InterPro" id="IPR017938">
    <property type="entry name" value="Riboflavin_synthase-like_b-brl"/>
</dbReference>
<reference evidence="13" key="1">
    <citation type="journal article" date="2019" name="Int. J. Syst. Evol. Microbiol.">
        <title>Halobacteriovorax valvorus sp. nov., a novel prokaryotic predator isolated from coastal seawater of China.</title>
        <authorList>
            <person name="Chen M.-X."/>
        </authorList>
    </citation>
    <scope>NUCLEOTIDE SEQUENCE [LARGE SCALE GENOMIC DNA]</scope>
    <source>
        <strain evidence="13">BL9</strain>
    </source>
</reference>
<evidence type="ECO:0000256" key="5">
    <source>
        <dbReference type="ARBA" id="ARBA00013950"/>
    </source>
</evidence>
<keyword evidence="7 12" id="KW-0808">Transferase</keyword>
<feature type="repeat" description="Lumazine-binding" evidence="10">
    <location>
        <begin position="98"/>
        <end position="196"/>
    </location>
</feature>
<dbReference type="Gene3D" id="2.40.30.20">
    <property type="match status" value="2"/>
</dbReference>
<dbReference type="Pfam" id="PF00677">
    <property type="entry name" value="Lum_binding"/>
    <property type="match status" value="2"/>
</dbReference>
<evidence type="ECO:0000256" key="2">
    <source>
        <dbReference type="ARBA" id="ARBA00002803"/>
    </source>
</evidence>
<keyword evidence="13" id="KW-1185">Reference proteome</keyword>
<dbReference type="GO" id="GO:0004746">
    <property type="term" value="F:riboflavin synthase activity"/>
    <property type="evidence" value="ECO:0007669"/>
    <property type="project" value="UniProtKB-EC"/>
</dbReference>
<comment type="function">
    <text evidence="2">Catalyzes the dismutation of two molecules of 6,7-dimethyl-8-ribityllumazine, resulting in the formation of riboflavin and 5-amino-6-(D-ribitylamino)uracil.</text>
</comment>
<dbReference type="Proteomes" id="UP000443582">
    <property type="component" value="Unassembled WGS sequence"/>
</dbReference>
<dbReference type="InterPro" id="IPR026017">
    <property type="entry name" value="Lumazine-bd_dom"/>
</dbReference>
<feature type="domain" description="Lumazine-binding" evidence="11">
    <location>
        <begin position="98"/>
        <end position="196"/>
    </location>
</feature>
<comment type="catalytic activity">
    <reaction evidence="1">
        <text>2 6,7-dimethyl-8-(1-D-ribityl)lumazine + H(+) = 5-amino-6-(D-ribitylamino)uracil + riboflavin</text>
        <dbReference type="Rhea" id="RHEA:20772"/>
        <dbReference type="ChEBI" id="CHEBI:15378"/>
        <dbReference type="ChEBI" id="CHEBI:15934"/>
        <dbReference type="ChEBI" id="CHEBI:57986"/>
        <dbReference type="ChEBI" id="CHEBI:58201"/>
        <dbReference type="EC" id="2.5.1.9"/>
    </reaction>
</comment>
<organism evidence="12 13">
    <name type="scientific">Halobacteriovorax vibrionivorans</name>
    <dbReference type="NCBI Taxonomy" id="2152716"/>
    <lineage>
        <taxon>Bacteria</taxon>
        <taxon>Pseudomonadati</taxon>
        <taxon>Bdellovibrionota</taxon>
        <taxon>Bacteriovoracia</taxon>
        <taxon>Bacteriovoracales</taxon>
        <taxon>Halobacteriovoraceae</taxon>
        <taxon>Halobacteriovorax</taxon>
    </lineage>
</organism>
<evidence type="ECO:0000256" key="4">
    <source>
        <dbReference type="ARBA" id="ARBA00012827"/>
    </source>
</evidence>
<dbReference type="NCBIfam" id="TIGR00187">
    <property type="entry name" value="ribE"/>
    <property type="match status" value="1"/>
</dbReference>
<evidence type="ECO:0000256" key="10">
    <source>
        <dbReference type="PROSITE-ProRule" id="PRU00524"/>
    </source>
</evidence>
<name>A0ABY0IKS5_9BACT</name>
<accession>A0ABY0IKS5</accession>
<comment type="caution">
    <text evidence="12">The sequence shown here is derived from an EMBL/GenBank/DDBJ whole genome shotgun (WGS) entry which is preliminary data.</text>
</comment>
<dbReference type="InterPro" id="IPR023366">
    <property type="entry name" value="ATP_synth_asu-like_sf"/>
</dbReference>
<evidence type="ECO:0000259" key="11">
    <source>
        <dbReference type="PROSITE" id="PS51177"/>
    </source>
</evidence>
<feature type="repeat" description="Lumazine-binding" evidence="10">
    <location>
        <begin position="2"/>
        <end position="97"/>
    </location>
</feature>
<feature type="domain" description="Lumazine-binding" evidence="11">
    <location>
        <begin position="2"/>
        <end position="97"/>
    </location>
</feature>
<dbReference type="SUPFAM" id="SSF63380">
    <property type="entry name" value="Riboflavin synthase domain-like"/>
    <property type="match status" value="2"/>
</dbReference>
<proteinExistence type="predicted"/>
<evidence type="ECO:0000313" key="12">
    <source>
        <dbReference type="EMBL" id="RZF23089.1"/>
    </source>
</evidence>
<dbReference type="PANTHER" id="PTHR21098">
    <property type="entry name" value="RIBOFLAVIN SYNTHASE ALPHA CHAIN"/>
    <property type="match status" value="1"/>
</dbReference>
<evidence type="ECO:0000256" key="8">
    <source>
        <dbReference type="ARBA" id="ARBA00022737"/>
    </source>
</evidence>
<keyword evidence="6" id="KW-0686">Riboflavin biosynthesis</keyword>
<gene>
    <name evidence="12" type="ORF">DAY19_04780</name>
</gene>
<dbReference type="EC" id="2.5.1.9" evidence="4 9"/>
<evidence type="ECO:0000256" key="7">
    <source>
        <dbReference type="ARBA" id="ARBA00022679"/>
    </source>
</evidence>
<dbReference type="NCBIfam" id="NF006767">
    <property type="entry name" value="PRK09289.1"/>
    <property type="match status" value="1"/>
</dbReference>
<evidence type="ECO:0000256" key="6">
    <source>
        <dbReference type="ARBA" id="ARBA00022619"/>
    </source>
</evidence>
<dbReference type="PROSITE" id="PS51177">
    <property type="entry name" value="LUMAZINE_BIND"/>
    <property type="match status" value="2"/>
</dbReference>
<dbReference type="InterPro" id="IPR001783">
    <property type="entry name" value="Lumazine-bd"/>
</dbReference>
<comment type="pathway">
    <text evidence="3">Cofactor biosynthesis; riboflavin biosynthesis; riboflavin from 2-hydroxy-3-oxobutyl phosphate and 5-amino-6-(D-ribitylamino)uracil: step 2/2.</text>
</comment>
<evidence type="ECO:0000313" key="13">
    <source>
        <dbReference type="Proteomes" id="UP000443582"/>
    </source>
</evidence>
<dbReference type="PIRSF" id="PIRSF000498">
    <property type="entry name" value="Riboflavin_syn_A"/>
    <property type="match status" value="1"/>
</dbReference>